<gene>
    <name evidence="1" type="ORF">DAPPUDRAFT_258778</name>
</gene>
<keyword evidence="2" id="KW-1185">Reference proteome</keyword>
<dbReference type="KEGG" id="dpx:DAPPUDRAFT_258778"/>
<proteinExistence type="predicted"/>
<evidence type="ECO:0000313" key="2">
    <source>
        <dbReference type="Proteomes" id="UP000000305"/>
    </source>
</evidence>
<name>E9HG25_DAPPU</name>
<dbReference type="EMBL" id="GL732638">
    <property type="protein sequence ID" value="EFX69316.1"/>
    <property type="molecule type" value="Genomic_DNA"/>
</dbReference>
<dbReference type="HOGENOM" id="CLU_2833737_0_0_1"/>
<dbReference type="InParanoid" id="E9HG25"/>
<sequence length="66" mass="7051">MWTCIAIACSDPKWANAITEELSILNNKGLLNSQLSCVVLKDTGGLSDGEETLNALLVTAEKLCNI</sequence>
<dbReference type="AlphaFoldDB" id="E9HG25"/>
<dbReference type="Proteomes" id="UP000000305">
    <property type="component" value="Unassembled WGS sequence"/>
</dbReference>
<evidence type="ECO:0000313" key="1">
    <source>
        <dbReference type="EMBL" id="EFX69316.1"/>
    </source>
</evidence>
<accession>E9HG25</accession>
<organism evidence="1 2">
    <name type="scientific">Daphnia pulex</name>
    <name type="common">Water flea</name>
    <dbReference type="NCBI Taxonomy" id="6669"/>
    <lineage>
        <taxon>Eukaryota</taxon>
        <taxon>Metazoa</taxon>
        <taxon>Ecdysozoa</taxon>
        <taxon>Arthropoda</taxon>
        <taxon>Crustacea</taxon>
        <taxon>Branchiopoda</taxon>
        <taxon>Diplostraca</taxon>
        <taxon>Cladocera</taxon>
        <taxon>Anomopoda</taxon>
        <taxon>Daphniidae</taxon>
        <taxon>Daphnia</taxon>
    </lineage>
</organism>
<reference evidence="1 2" key="1">
    <citation type="journal article" date="2011" name="Science">
        <title>The ecoresponsive genome of Daphnia pulex.</title>
        <authorList>
            <person name="Colbourne J.K."/>
            <person name="Pfrender M.E."/>
            <person name="Gilbert D."/>
            <person name="Thomas W.K."/>
            <person name="Tucker A."/>
            <person name="Oakley T.H."/>
            <person name="Tokishita S."/>
            <person name="Aerts A."/>
            <person name="Arnold G.J."/>
            <person name="Basu M.K."/>
            <person name="Bauer D.J."/>
            <person name="Caceres C.E."/>
            <person name="Carmel L."/>
            <person name="Casola C."/>
            <person name="Choi J.H."/>
            <person name="Detter J.C."/>
            <person name="Dong Q."/>
            <person name="Dusheyko S."/>
            <person name="Eads B.D."/>
            <person name="Frohlich T."/>
            <person name="Geiler-Samerotte K.A."/>
            <person name="Gerlach D."/>
            <person name="Hatcher P."/>
            <person name="Jogdeo S."/>
            <person name="Krijgsveld J."/>
            <person name="Kriventseva E.V."/>
            <person name="Kultz D."/>
            <person name="Laforsch C."/>
            <person name="Lindquist E."/>
            <person name="Lopez J."/>
            <person name="Manak J.R."/>
            <person name="Muller J."/>
            <person name="Pangilinan J."/>
            <person name="Patwardhan R.P."/>
            <person name="Pitluck S."/>
            <person name="Pritham E.J."/>
            <person name="Rechtsteiner A."/>
            <person name="Rho M."/>
            <person name="Rogozin I.B."/>
            <person name="Sakarya O."/>
            <person name="Salamov A."/>
            <person name="Schaack S."/>
            <person name="Shapiro H."/>
            <person name="Shiga Y."/>
            <person name="Skalitzky C."/>
            <person name="Smith Z."/>
            <person name="Souvorov A."/>
            <person name="Sung W."/>
            <person name="Tang Z."/>
            <person name="Tsuchiya D."/>
            <person name="Tu H."/>
            <person name="Vos H."/>
            <person name="Wang M."/>
            <person name="Wolf Y.I."/>
            <person name="Yamagata H."/>
            <person name="Yamada T."/>
            <person name="Ye Y."/>
            <person name="Shaw J.R."/>
            <person name="Andrews J."/>
            <person name="Crease T.J."/>
            <person name="Tang H."/>
            <person name="Lucas S.M."/>
            <person name="Robertson H.M."/>
            <person name="Bork P."/>
            <person name="Koonin E.V."/>
            <person name="Zdobnov E.M."/>
            <person name="Grigoriev I.V."/>
            <person name="Lynch M."/>
            <person name="Boore J.L."/>
        </authorList>
    </citation>
    <scope>NUCLEOTIDE SEQUENCE [LARGE SCALE GENOMIC DNA]</scope>
</reference>
<protein>
    <submittedName>
        <fullName evidence="1">Uncharacterized protein</fullName>
    </submittedName>
</protein>